<sequence>MQSLLDNSYTMAPQTFTHADGRKTDYLVSGAQDGLPLIFIHGTPGSYTVSPKFAAACEGKGIKLITLSRAGYGGSTRNKGRRVVDAVADIQAVLEHLGVKKCVVGGKSGGGPHSLACAARLPGCVASLVVAGVAPYDADGLDFLAGQGQSNVDEFGAALEGEEPLQKFCQAERPGMLAASPKGLTEAMATLLPEADMKAILEDEDTGVDILKTIQEALRMSCDGWVDDDLAFTRPWGFELSEIKVPVFLYQGSVDKMVPLAHGEWLAGHLPEGKVKARLLEGEGHISIFSAYMDEMLDNLLAVAKE</sequence>
<gene>
    <name evidence="2" type="ORF">N8I77_009390</name>
</gene>
<evidence type="ECO:0000313" key="2">
    <source>
        <dbReference type="EMBL" id="KAK2602888.1"/>
    </source>
</evidence>
<accession>A0AAD9SCJ0</accession>
<dbReference type="EMBL" id="JAUJFL010000005">
    <property type="protein sequence ID" value="KAK2602888.1"/>
    <property type="molecule type" value="Genomic_DNA"/>
</dbReference>
<comment type="caution">
    <text evidence="2">The sequence shown here is derived from an EMBL/GenBank/DDBJ whole genome shotgun (WGS) entry which is preliminary data.</text>
</comment>
<dbReference type="PANTHER" id="PTHR43433:SF10">
    <property type="entry name" value="AB HYDROLASE-1 DOMAIN-CONTAINING PROTEIN"/>
    <property type="match status" value="1"/>
</dbReference>
<dbReference type="InterPro" id="IPR050471">
    <property type="entry name" value="AB_hydrolase"/>
</dbReference>
<proteinExistence type="predicted"/>
<dbReference type="SUPFAM" id="SSF53474">
    <property type="entry name" value="alpha/beta-Hydrolases"/>
    <property type="match status" value="1"/>
</dbReference>
<evidence type="ECO:0000259" key="1">
    <source>
        <dbReference type="Pfam" id="PF00561"/>
    </source>
</evidence>
<keyword evidence="3" id="KW-1185">Reference proteome</keyword>
<organism evidence="2 3">
    <name type="scientific">Phomopsis amygdali</name>
    <name type="common">Fusicoccum amygdali</name>
    <dbReference type="NCBI Taxonomy" id="1214568"/>
    <lineage>
        <taxon>Eukaryota</taxon>
        <taxon>Fungi</taxon>
        <taxon>Dikarya</taxon>
        <taxon>Ascomycota</taxon>
        <taxon>Pezizomycotina</taxon>
        <taxon>Sordariomycetes</taxon>
        <taxon>Sordariomycetidae</taxon>
        <taxon>Diaporthales</taxon>
        <taxon>Diaporthaceae</taxon>
        <taxon>Diaporthe</taxon>
    </lineage>
</organism>
<name>A0AAD9SCJ0_PHOAM</name>
<dbReference type="PANTHER" id="PTHR43433">
    <property type="entry name" value="HYDROLASE, ALPHA/BETA FOLD FAMILY PROTEIN"/>
    <property type="match status" value="1"/>
</dbReference>
<dbReference type="InterPro" id="IPR029058">
    <property type="entry name" value="AB_hydrolase_fold"/>
</dbReference>
<dbReference type="InterPro" id="IPR000073">
    <property type="entry name" value="AB_hydrolase_1"/>
</dbReference>
<dbReference type="AlphaFoldDB" id="A0AAD9SCJ0"/>
<protein>
    <recommendedName>
        <fullName evidence="1">AB hydrolase-1 domain-containing protein</fullName>
    </recommendedName>
</protein>
<dbReference type="Proteomes" id="UP001265746">
    <property type="component" value="Unassembled WGS sequence"/>
</dbReference>
<reference evidence="2" key="1">
    <citation type="submission" date="2023-06" db="EMBL/GenBank/DDBJ databases">
        <authorList>
            <person name="Noh H."/>
        </authorList>
    </citation>
    <scope>NUCLEOTIDE SEQUENCE</scope>
    <source>
        <strain evidence="2">DUCC20226</strain>
    </source>
</reference>
<dbReference type="Pfam" id="PF00561">
    <property type="entry name" value="Abhydrolase_1"/>
    <property type="match status" value="1"/>
</dbReference>
<dbReference type="Gene3D" id="3.40.50.1820">
    <property type="entry name" value="alpha/beta hydrolase"/>
    <property type="match status" value="1"/>
</dbReference>
<feature type="domain" description="AB hydrolase-1" evidence="1">
    <location>
        <begin position="36"/>
        <end position="290"/>
    </location>
</feature>
<evidence type="ECO:0000313" key="3">
    <source>
        <dbReference type="Proteomes" id="UP001265746"/>
    </source>
</evidence>